<dbReference type="InterPro" id="IPR037185">
    <property type="entry name" value="EmrE-like"/>
</dbReference>
<dbReference type="Pfam" id="PF00892">
    <property type="entry name" value="EamA"/>
    <property type="match status" value="2"/>
</dbReference>
<dbReference type="SUPFAM" id="SSF103481">
    <property type="entry name" value="Multidrug resistance efflux transporter EmrE"/>
    <property type="match status" value="2"/>
</dbReference>
<keyword evidence="5 6" id="KW-0472">Membrane</keyword>
<evidence type="ECO:0000256" key="4">
    <source>
        <dbReference type="ARBA" id="ARBA00022989"/>
    </source>
</evidence>
<comment type="subcellular location">
    <subcellularLocation>
        <location evidence="1">Membrane</location>
        <topology evidence="1">Multi-pass membrane protein</topology>
    </subcellularLocation>
</comment>
<feature type="transmembrane region" description="Helical" evidence="6">
    <location>
        <begin position="94"/>
        <end position="113"/>
    </location>
</feature>
<feature type="transmembrane region" description="Helical" evidence="6">
    <location>
        <begin position="207"/>
        <end position="226"/>
    </location>
</feature>
<evidence type="ECO:0000259" key="7">
    <source>
        <dbReference type="Pfam" id="PF00892"/>
    </source>
</evidence>
<evidence type="ECO:0000256" key="3">
    <source>
        <dbReference type="ARBA" id="ARBA00022692"/>
    </source>
</evidence>
<feature type="transmembrane region" description="Helical" evidence="6">
    <location>
        <begin position="120"/>
        <end position="139"/>
    </location>
</feature>
<proteinExistence type="inferred from homology"/>
<feature type="transmembrane region" description="Helical" evidence="6">
    <location>
        <begin position="64"/>
        <end position="82"/>
    </location>
</feature>
<feature type="transmembrane region" description="Helical" evidence="6">
    <location>
        <begin position="233"/>
        <end position="254"/>
    </location>
</feature>
<feature type="domain" description="EamA" evidence="7">
    <location>
        <begin position="148"/>
        <end position="278"/>
    </location>
</feature>
<name>J4WW72_9GAMM</name>
<dbReference type="GO" id="GO:0016020">
    <property type="term" value="C:membrane"/>
    <property type="evidence" value="ECO:0007669"/>
    <property type="project" value="UniProtKB-SubCell"/>
</dbReference>
<feature type="transmembrane region" description="Helical" evidence="6">
    <location>
        <begin position="7"/>
        <end position="26"/>
    </location>
</feature>
<feature type="transmembrane region" description="Helical" evidence="6">
    <location>
        <begin position="145"/>
        <end position="165"/>
    </location>
</feature>
<dbReference type="PANTHER" id="PTHR32322:SF2">
    <property type="entry name" value="EAMA DOMAIN-CONTAINING PROTEIN"/>
    <property type="match status" value="1"/>
</dbReference>
<feature type="transmembrane region" description="Helical" evidence="6">
    <location>
        <begin position="260"/>
        <end position="278"/>
    </location>
</feature>
<evidence type="ECO:0000256" key="1">
    <source>
        <dbReference type="ARBA" id="ARBA00004141"/>
    </source>
</evidence>
<feature type="transmembrane region" description="Helical" evidence="6">
    <location>
        <begin position="177"/>
        <end position="195"/>
    </location>
</feature>
<dbReference type="Proteomes" id="UP000010116">
    <property type="component" value="Unassembled WGS sequence"/>
</dbReference>
<evidence type="ECO:0000313" key="8">
    <source>
        <dbReference type="EMBL" id="EJP72510.1"/>
    </source>
</evidence>
<gene>
    <name evidence="8" type="ORF">NT02SARS_1005</name>
</gene>
<reference evidence="8 9" key="1">
    <citation type="journal article" date="2012" name="ISME J.">
        <title>Genomic insights to SAR86, an abundant and uncultivated marine bacterial lineage.</title>
        <authorList>
            <person name="Dupont C.L."/>
            <person name="Rusch D.B."/>
            <person name="Yooseph S."/>
            <person name="Lombardo M.J."/>
            <person name="Richter R.A."/>
            <person name="Valas R."/>
            <person name="Novotny M."/>
            <person name="Yee-Greenbaum J."/>
            <person name="Selengut J.D."/>
            <person name="Haft D.H."/>
            <person name="Halpern A.L."/>
            <person name="Lasken R.S."/>
            <person name="Nealson K."/>
            <person name="Friedman R."/>
            <person name="Venter J.C."/>
        </authorList>
    </citation>
    <scope>NUCLEOTIDE SEQUENCE [LARGE SCALE GENOMIC DNA]</scope>
</reference>
<feature type="domain" description="EamA" evidence="7">
    <location>
        <begin position="6"/>
        <end position="136"/>
    </location>
</feature>
<protein>
    <submittedName>
        <fullName evidence="8">Integral membrane protein</fullName>
    </submittedName>
</protein>
<evidence type="ECO:0000256" key="2">
    <source>
        <dbReference type="ARBA" id="ARBA00007362"/>
    </source>
</evidence>
<evidence type="ECO:0000256" key="6">
    <source>
        <dbReference type="SAM" id="Phobius"/>
    </source>
</evidence>
<dbReference type="AlphaFoldDB" id="J4WW72"/>
<dbReference type="InterPro" id="IPR000620">
    <property type="entry name" value="EamA_dom"/>
</dbReference>
<keyword evidence="3 6" id="KW-0812">Transmembrane</keyword>
<dbReference type="InterPro" id="IPR050638">
    <property type="entry name" value="AA-Vitamin_Transporters"/>
</dbReference>
<evidence type="ECO:0000256" key="5">
    <source>
        <dbReference type="ARBA" id="ARBA00023136"/>
    </source>
</evidence>
<comment type="similarity">
    <text evidence="2">Belongs to the EamA transporter family.</text>
</comment>
<keyword evidence="4 6" id="KW-1133">Transmembrane helix</keyword>
<dbReference type="PANTHER" id="PTHR32322">
    <property type="entry name" value="INNER MEMBRANE TRANSPORTER"/>
    <property type="match status" value="1"/>
</dbReference>
<dbReference type="EMBL" id="JH611190">
    <property type="protein sequence ID" value="EJP72510.1"/>
    <property type="molecule type" value="Genomic_DNA"/>
</dbReference>
<dbReference type="HOGENOM" id="CLU_033863_5_2_6"/>
<accession>J4WW72</accession>
<sequence>MELRYWILLIVLGAIWGSAFIFIKIATPELGSIFLVSARLGLASLIFLPILLQKKYRSKFIKTFPYILFLAIFNNAIPFVMFSEASYGSDSSMLAILNSSTALLTLTIAFFWIGERFSKLQFFGLFVGFLGIVILVNPANSSTTLLSSFYALLGASCYALCGVFIQKYLEDINKFVLIGWSLAFGSIVLMPLAIFNIPETLPSKATILSVLWLGCISTGLAFIGYVRLIEKIGAVRTSTVAYLLPVFGIIWGYIFLGETITLNVVIGCIMVLIGIFFATNKKVDSLGGDRGT</sequence>
<organism evidence="8 9">
    <name type="scientific">SAR86 cluster bacterium SAR86B</name>
    <dbReference type="NCBI Taxonomy" id="1123867"/>
    <lineage>
        <taxon>Bacteria</taxon>
        <taxon>Pseudomonadati</taxon>
        <taxon>Pseudomonadota</taxon>
        <taxon>Gammaproteobacteria</taxon>
        <taxon>SAR86 cluster</taxon>
    </lineage>
</organism>
<feature type="transmembrane region" description="Helical" evidence="6">
    <location>
        <begin position="32"/>
        <end position="52"/>
    </location>
</feature>
<evidence type="ECO:0000313" key="9">
    <source>
        <dbReference type="Proteomes" id="UP000010116"/>
    </source>
</evidence>